<proteinExistence type="predicted"/>
<dbReference type="AlphaFoldDB" id="A0A1E3H4F5"/>
<dbReference type="RefSeq" id="WP_069306382.1">
    <property type="nucleotide sequence ID" value="NZ_MCRJ01000027.1"/>
</dbReference>
<reference evidence="2 3" key="1">
    <citation type="submission" date="2016-07" db="EMBL/GenBank/DDBJ databases">
        <title>Draft Genome Sequence of Methylobrevis pamukkalensis PK2.</title>
        <authorList>
            <person name="Vasilenko O.V."/>
            <person name="Doronina N.V."/>
            <person name="Shmareva M.N."/>
            <person name="Tarlachkov S.V."/>
            <person name="Mustakhimov I."/>
            <person name="Trotsenko Y.A."/>
        </authorList>
    </citation>
    <scope>NUCLEOTIDE SEQUENCE [LARGE SCALE GENOMIC DNA]</scope>
    <source>
        <strain evidence="2 3">PK2</strain>
    </source>
</reference>
<dbReference type="OrthoDB" id="7605239at2"/>
<dbReference type="EMBL" id="MCRJ01000027">
    <property type="protein sequence ID" value="ODN71194.1"/>
    <property type="molecule type" value="Genomic_DNA"/>
</dbReference>
<gene>
    <name evidence="2" type="ORF">A6302_01483</name>
</gene>
<comment type="caution">
    <text evidence="2">The sequence shown here is derived from an EMBL/GenBank/DDBJ whole genome shotgun (WGS) entry which is preliminary data.</text>
</comment>
<dbReference type="Proteomes" id="UP000094622">
    <property type="component" value="Unassembled WGS sequence"/>
</dbReference>
<evidence type="ECO:0000313" key="2">
    <source>
        <dbReference type="EMBL" id="ODN71194.1"/>
    </source>
</evidence>
<organism evidence="2 3">
    <name type="scientific">Methylobrevis pamukkalensis</name>
    <dbReference type="NCBI Taxonomy" id="1439726"/>
    <lineage>
        <taxon>Bacteria</taxon>
        <taxon>Pseudomonadati</taxon>
        <taxon>Pseudomonadota</taxon>
        <taxon>Alphaproteobacteria</taxon>
        <taxon>Hyphomicrobiales</taxon>
        <taxon>Pleomorphomonadaceae</taxon>
        <taxon>Methylobrevis</taxon>
    </lineage>
</organism>
<evidence type="ECO:0000256" key="1">
    <source>
        <dbReference type="SAM" id="MobiDB-lite"/>
    </source>
</evidence>
<protein>
    <recommendedName>
        <fullName evidence="4">Mor transcription activator family protein</fullName>
    </recommendedName>
</protein>
<accession>A0A1E3H4F5</accession>
<name>A0A1E3H4F5_9HYPH</name>
<feature type="region of interest" description="Disordered" evidence="1">
    <location>
        <begin position="123"/>
        <end position="172"/>
    </location>
</feature>
<evidence type="ECO:0008006" key="4">
    <source>
        <dbReference type="Google" id="ProtNLM"/>
    </source>
</evidence>
<sequence length="172" mass="18318">MSASWLPAGETLPGILADIAAVGGVQLALAFGATHGGAERYIPDPDSIDRDHWMAKALGVKVARLVAAKHARNTVTIPNARNFSNAVEVRRLWAEGKSMSQIRRETKLTRVTVKRLIGGAPQGVASDGGAAAAEPDFCPACGRRHRKPTAATPTETDDRQMAFPFDGRSNPH</sequence>
<evidence type="ECO:0000313" key="3">
    <source>
        <dbReference type="Proteomes" id="UP000094622"/>
    </source>
</evidence>
<keyword evidence="3" id="KW-1185">Reference proteome</keyword>